<dbReference type="PANTHER" id="PTHR47936:SF1">
    <property type="entry name" value="PENTATRICOPEPTIDE REPEAT-CONTAINING PROTEIN GUN1, CHLOROPLASTIC"/>
    <property type="match status" value="1"/>
</dbReference>
<dbReference type="InterPro" id="IPR002885">
    <property type="entry name" value="PPR_rpt"/>
</dbReference>
<dbReference type="EMBL" id="JABWDY010021332">
    <property type="protein sequence ID" value="KAF5192444.1"/>
    <property type="molecule type" value="Genomic_DNA"/>
</dbReference>
<accession>A0A7J6W502</accession>
<evidence type="ECO:0000313" key="5">
    <source>
        <dbReference type="Proteomes" id="UP000554482"/>
    </source>
</evidence>
<dbReference type="OrthoDB" id="1021286at2759"/>
<evidence type="ECO:0008006" key="6">
    <source>
        <dbReference type="Google" id="ProtNLM"/>
    </source>
</evidence>
<keyword evidence="2" id="KW-0677">Repeat</keyword>
<feature type="repeat" description="PPR" evidence="3">
    <location>
        <begin position="1"/>
        <end position="28"/>
    </location>
</feature>
<keyword evidence="5" id="KW-1185">Reference proteome</keyword>
<organism evidence="4 5">
    <name type="scientific">Thalictrum thalictroides</name>
    <name type="common">Rue-anemone</name>
    <name type="synonym">Anemone thalictroides</name>
    <dbReference type="NCBI Taxonomy" id="46969"/>
    <lineage>
        <taxon>Eukaryota</taxon>
        <taxon>Viridiplantae</taxon>
        <taxon>Streptophyta</taxon>
        <taxon>Embryophyta</taxon>
        <taxon>Tracheophyta</taxon>
        <taxon>Spermatophyta</taxon>
        <taxon>Magnoliopsida</taxon>
        <taxon>Ranunculales</taxon>
        <taxon>Ranunculaceae</taxon>
        <taxon>Thalictroideae</taxon>
        <taxon>Thalictrum</taxon>
    </lineage>
</organism>
<dbReference type="PROSITE" id="PS51375">
    <property type="entry name" value="PPR"/>
    <property type="match status" value="2"/>
</dbReference>
<evidence type="ECO:0000256" key="1">
    <source>
        <dbReference type="ARBA" id="ARBA00007626"/>
    </source>
</evidence>
<name>A0A7J6W502_THATH</name>
<evidence type="ECO:0000256" key="3">
    <source>
        <dbReference type="PROSITE-ProRule" id="PRU00708"/>
    </source>
</evidence>
<dbReference type="PANTHER" id="PTHR47936">
    <property type="entry name" value="PPR_LONG DOMAIN-CONTAINING PROTEIN"/>
    <property type="match status" value="1"/>
</dbReference>
<evidence type="ECO:0000313" key="4">
    <source>
        <dbReference type="EMBL" id="KAF5192444.1"/>
    </source>
</evidence>
<dbReference type="Gene3D" id="1.25.40.10">
    <property type="entry name" value="Tetratricopeptide repeat domain"/>
    <property type="match status" value="1"/>
</dbReference>
<comment type="caution">
    <text evidence="4">The sequence shown here is derived from an EMBL/GenBank/DDBJ whole genome shotgun (WGS) entry which is preliminary data.</text>
</comment>
<feature type="repeat" description="PPR" evidence="3">
    <location>
        <begin position="29"/>
        <end position="63"/>
    </location>
</feature>
<comment type="similarity">
    <text evidence="1">Belongs to the PPR family. P subfamily.</text>
</comment>
<dbReference type="Proteomes" id="UP000554482">
    <property type="component" value="Unassembled WGS sequence"/>
</dbReference>
<gene>
    <name evidence="4" type="ORF">FRX31_017969</name>
</gene>
<protein>
    <recommendedName>
        <fullName evidence="6">Pentatricopeptide repeat-containing protein</fullName>
    </recommendedName>
</protein>
<evidence type="ECO:0000256" key="2">
    <source>
        <dbReference type="ARBA" id="ARBA00022737"/>
    </source>
</evidence>
<dbReference type="InterPro" id="IPR011990">
    <property type="entry name" value="TPR-like_helical_dom_sf"/>
</dbReference>
<dbReference type="NCBIfam" id="TIGR00756">
    <property type="entry name" value="PPR"/>
    <property type="match status" value="2"/>
</dbReference>
<sequence length="238" mass="27077">MIKGYCNEGMLEDAHKLFLQMEETGCPPNEVTYKTLLRGYLQKKDVLKAKLIIDEMIEKKLLSEESPLPMSKLNITPTGGELECKLAGMRSGSTFLNPSGIWVNGNSSSFFRLNSSISVLMEEEDDPKQRPYNGPSRKLEEQVVIEVHTLTLASSQILYYKGHRKRVMDVYISEDYVRIRRMEKKDHIRRRSEINSDSGKVDVEKMISRSSSAFMSTNKQVLRSGGMSENPLFNLISA</sequence>
<dbReference type="AlphaFoldDB" id="A0A7J6W502"/>
<reference evidence="4 5" key="1">
    <citation type="submission" date="2020-06" db="EMBL/GenBank/DDBJ databases">
        <title>Transcriptomic and genomic resources for Thalictrum thalictroides and T. hernandezii: Facilitating candidate gene discovery in an emerging model plant lineage.</title>
        <authorList>
            <person name="Arias T."/>
            <person name="Riano-Pachon D.M."/>
            <person name="Di Stilio V.S."/>
        </authorList>
    </citation>
    <scope>NUCLEOTIDE SEQUENCE [LARGE SCALE GENOMIC DNA]</scope>
    <source>
        <strain evidence="5">cv. WT478/WT964</strain>
        <tissue evidence="4">Leaves</tissue>
    </source>
</reference>
<proteinExistence type="inferred from homology"/>
<dbReference type="Pfam" id="PF13041">
    <property type="entry name" value="PPR_2"/>
    <property type="match status" value="1"/>
</dbReference>